<evidence type="ECO:0000256" key="1">
    <source>
        <dbReference type="ARBA" id="ARBA00023157"/>
    </source>
</evidence>
<dbReference type="SUPFAM" id="SSF47862">
    <property type="entry name" value="Saposin"/>
    <property type="match status" value="1"/>
</dbReference>
<accession>A0A1D1Y637</accession>
<organism evidence="3">
    <name type="scientific">Anthurium amnicola</name>
    <dbReference type="NCBI Taxonomy" id="1678845"/>
    <lineage>
        <taxon>Eukaryota</taxon>
        <taxon>Viridiplantae</taxon>
        <taxon>Streptophyta</taxon>
        <taxon>Embryophyta</taxon>
        <taxon>Tracheophyta</taxon>
        <taxon>Spermatophyta</taxon>
        <taxon>Magnoliopsida</taxon>
        <taxon>Liliopsida</taxon>
        <taxon>Araceae</taxon>
        <taxon>Pothoideae</taxon>
        <taxon>Potheae</taxon>
        <taxon>Anthurium</taxon>
    </lineage>
</organism>
<name>A0A1D1Y637_9ARAE</name>
<dbReference type="EMBL" id="GDJX01017822">
    <property type="protein sequence ID" value="JAT50114.1"/>
    <property type="molecule type" value="Transcribed_RNA"/>
</dbReference>
<evidence type="ECO:0000313" key="3">
    <source>
        <dbReference type="EMBL" id="JAT50114.1"/>
    </source>
</evidence>
<dbReference type="SMART" id="SM00741">
    <property type="entry name" value="SapB"/>
    <property type="match status" value="1"/>
</dbReference>
<dbReference type="AlphaFoldDB" id="A0A1D1Y637"/>
<dbReference type="InterPro" id="IPR008139">
    <property type="entry name" value="SaposinB_dom"/>
</dbReference>
<dbReference type="Gene3D" id="1.10.225.10">
    <property type="entry name" value="Saposin-like"/>
    <property type="match status" value="1"/>
</dbReference>
<reference evidence="3" key="1">
    <citation type="submission" date="2015-07" db="EMBL/GenBank/DDBJ databases">
        <title>Transcriptome Assembly of Anthurium amnicola.</title>
        <authorList>
            <person name="Suzuki J."/>
        </authorList>
    </citation>
    <scope>NUCLEOTIDE SEQUENCE</scope>
</reference>
<dbReference type="InterPro" id="IPR051428">
    <property type="entry name" value="Sphingo_Act-Surfact_Prot"/>
</dbReference>
<gene>
    <name evidence="3" type="primary">PSAPL1_0</name>
    <name evidence="3" type="ORF">g.14643</name>
</gene>
<protein>
    <submittedName>
        <fullName evidence="3">Proactivator polypeptide-like 1</fullName>
    </submittedName>
</protein>
<feature type="domain" description="Saposin B-type" evidence="2">
    <location>
        <begin position="148"/>
        <end position="226"/>
    </location>
</feature>
<dbReference type="PANTHER" id="PTHR11480:SF87">
    <property type="entry name" value="PROSAPOSIN-LIKE"/>
    <property type="match status" value="1"/>
</dbReference>
<evidence type="ECO:0000259" key="2">
    <source>
        <dbReference type="PROSITE" id="PS50015"/>
    </source>
</evidence>
<dbReference type="PANTHER" id="PTHR11480">
    <property type="entry name" value="SAPOSIN-RELATED"/>
    <property type="match status" value="1"/>
</dbReference>
<feature type="non-terminal residue" evidence="3">
    <location>
        <position position="1"/>
    </location>
</feature>
<dbReference type="InterPro" id="IPR011001">
    <property type="entry name" value="Saposin-like"/>
</dbReference>
<sequence>PRSRLYVPPHKLTTSYRSSSSCSPSLLVGVELEVRSLPFEMKMGAAPFIVFLFMLMSVESARDAFLPTASGNYQLMDDDVDLNELVKVFKIEALSLDFSPTEVSHSCLEISRKAKEVLDDQTFINELDRLASTFCHIAPSYLEEKLMSNDTCTTCRNITESISEELEDPEKKLLIVIFILKACELQTFVDECKQMVFILSPIVMKALQKIVSLDLCYMVRICSDAKNETQYTNMMHMGKFEYILGAN</sequence>
<dbReference type="PROSITE" id="PS50015">
    <property type="entry name" value="SAP_B"/>
    <property type="match status" value="1"/>
</dbReference>
<proteinExistence type="predicted"/>
<keyword evidence="1" id="KW-1015">Disulfide bond</keyword>